<dbReference type="RefSeq" id="WP_183373960.1">
    <property type="nucleotide sequence ID" value="NZ_CAWVLV010000039.1"/>
</dbReference>
<dbReference type="EC" id="2.4.99.28" evidence="14"/>
<evidence type="ECO:0000256" key="3">
    <source>
        <dbReference type="ARBA" id="ARBA00022679"/>
    </source>
</evidence>
<keyword evidence="8 18" id="KW-0472">Membrane</keyword>
<comment type="function">
    <text evidence="16">Peptidoglycan polymerase that is essential for cell division.</text>
</comment>
<feature type="transmembrane region" description="Helical" evidence="18">
    <location>
        <begin position="178"/>
        <end position="196"/>
    </location>
</feature>
<evidence type="ECO:0000256" key="5">
    <source>
        <dbReference type="ARBA" id="ARBA00022960"/>
    </source>
</evidence>
<dbReference type="GO" id="GO:0009252">
    <property type="term" value="P:peptidoglycan biosynthetic process"/>
    <property type="evidence" value="ECO:0007669"/>
    <property type="project" value="UniProtKB-KW"/>
</dbReference>
<comment type="similarity">
    <text evidence="11">Belongs to the SEDS family. FtsW subfamily.</text>
</comment>
<protein>
    <recommendedName>
        <fullName evidence="12">Probable peptidoglycan glycosyltransferase FtsW</fullName>
        <ecNumber evidence="14">2.4.99.28</ecNumber>
    </recommendedName>
    <alternativeName>
        <fullName evidence="13">Cell division protein FtsW</fullName>
    </alternativeName>
    <alternativeName>
        <fullName evidence="10">Cell wall polymerase</fullName>
    </alternativeName>
    <alternativeName>
        <fullName evidence="9">Peptidoglycan polymerase</fullName>
    </alternativeName>
</protein>
<evidence type="ECO:0000256" key="6">
    <source>
        <dbReference type="ARBA" id="ARBA00022984"/>
    </source>
</evidence>
<feature type="transmembrane region" description="Helical" evidence="18">
    <location>
        <begin position="45"/>
        <end position="63"/>
    </location>
</feature>
<feature type="transmembrane region" description="Helical" evidence="18">
    <location>
        <begin position="317"/>
        <end position="343"/>
    </location>
</feature>
<dbReference type="GO" id="GO:0008360">
    <property type="term" value="P:regulation of cell shape"/>
    <property type="evidence" value="ECO:0007669"/>
    <property type="project" value="UniProtKB-KW"/>
</dbReference>
<feature type="transmembrane region" description="Helical" evidence="18">
    <location>
        <begin position="232"/>
        <end position="254"/>
    </location>
</feature>
<organism evidence="19 20">
    <name type="scientific">Faecalicoccus acidiformans</name>
    <dbReference type="NCBI Taxonomy" id="915173"/>
    <lineage>
        <taxon>Bacteria</taxon>
        <taxon>Bacillati</taxon>
        <taxon>Bacillota</taxon>
        <taxon>Erysipelotrichia</taxon>
        <taxon>Erysipelotrichales</taxon>
        <taxon>Erysipelotrichaceae</taxon>
        <taxon>Faecalicoccus</taxon>
    </lineage>
</organism>
<evidence type="ECO:0000256" key="1">
    <source>
        <dbReference type="ARBA" id="ARBA00004141"/>
    </source>
</evidence>
<dbReference type="Pfam" id="PF01098">
    <property type="entry name" value="FTSW_RODA_SPOVE"/>
    <property type="match status" value="1"/>
</dbReference>
<dbReference type="GO" id="GO:0008955">
    <property type="term" value="F:peptidoglycan glycosyltransferase activity"/>
    <property type="evidence" value="ECO:0007669"/>
    <property type="project" value="UniProtKB-EC"/>
</dbReference>
<dbReference type="EMBL" id="JACHHD010000002">
    <property type="protein sequence ID" value="MBB5184191.1"/>
    <property type="molecule type" value="Genomic_DNA"/>
</dbReference>
<evidence type="ECO:0000256" key="15">
    <source>
        <dbReference type="ARBA" id="ARBA00049902"/>
    </source>
</evidence>
<evidence type="ECO:0000256" key="12">
    <source>
        <dbReference type="ARBA" id="ARBA00041185"/>
    </source>
</evidence>
<feature type="compositionally biased region" description="Basic residues" evidence="17">
    <location>
        <begin position="15"/>
        <end position="25"/>
    </location>
</feature>
<proteinExistence type="inferred from homology"/>
<gene>
    <name evidence="19" type="ORF">HNQ43_000226</name>
</gene>
<feature type="compositionally biased region" description="Polar residues" evidence="17">
    <location>
        <begin position="1"/>
        <end position="12"/>
    </location>
</feature>
<reference evidence="19 20" key="1">
    <citation type="submission" date="2020-08" db="EMBL/GenBank/DDBJ databases">
        <title>Genomic Encyclopedia of Type Strains, Phase IV (KMG-IV): sequencing the most valuable type-strain genomes for metagenomic binning, comparative biology and taxonomic classification.</title>
        <authorList>
            <person name="Goeker M."/>
        </authorList>
    </citation>
    <scope>NUCLEOTIDE SEQUENCE [LARGE SCALE GENOMIC DNA]</scope>
    <source>
        <strain evidence="19 20">DSM 26963</strain>
    </source>
</reference>
<feature type="transmembrane region" description="Helical" evidence="18">
    <location>
        <begin position="150"/>
        <end position="166"/>
    </location>
</feature>
<evidence type="ECO:0000256" key="7">
    <source>
        <dbReference type="ARBA" id="ARBA00022989"/>
    </source>
</evidence>
<dbReference type="GO" id="GO:0032153">
    <property type="term" value="C:cell division site"/>
    <property type="evidence" value="ECO:0007669"/>
    <property type="project" value="TreeGrafter"/>
</dbReference>
<dbReference type="PANTHER" id="PTHR30474:SF2">
    <property type="entry name" value="PEPTIDOGLYCAN GLYCOSYLTRANSFERASE FTSW-RELATED"/>
    <property type="match status" value="1"/>
</dbReference>
<dbReference type="Proteomes" id="UP000521313">
    <property type="component" value="Unassembled WGS sequence"/>
</dbReference>
<comment type="catalytic activity">
    <reaction evidence="15">
        <text>[GlcNAc-(1-&gt;4)-Mur2Ac(oyl-L-Ala-gamma-D-Glu-L-Lys-D-Ala-D-Ala)](n)-di-trans,octa-cis-undecaprenyl diphosphate + beta-D-GlcNAc-(1-&gt;4)-Mur2Ac(oyl-L-Ala-gamma-D-Glu-L-Lys-D-Ala-D-Ala)-di-trans,octa-cis-undecaprenyl diphosphate = [GlcNAc-(1-&gt;4)-Mur2Ac(oyl-L-Ala-gamma-D-Glu-L-Lys-D-Ala-D-Ala)](n+1)-di-trans,octa-cis-undecaprenyl diphosphate + di-trans,octa-cis-undecaprenyl diphosphate + H(+)</text>
        <dbReference type="Rhea" id="RHEA:23708"/>
        <dbReference type="Rhea" id="RHEA-COMP:9602"/>
        <dbReference type="Rhea" id="RHEA-COMP:9603"/>
        <dbReference type="ChEBI" id="CHEBI:15378"/>
        <dbReference type="ChEBI" id="CHEBI:58405"/>
        <dbReference type="ChEBI" id="CHEBI:60033"/>
        <dbReference type="ChEBI" id="CHEBI:78435"/>
        <dbReference type="EC" id="2.4.99.28"/>
    </reaction>
</comment>
<dbReference type="AlphaFoldDB" id="A0A7W8CZ30"/>
<evidence type="ECO:0000313" key="19">
    <source>
        <dbReference type="EMBL" id="MBB5184191.1"/>
    </source>
</evidence>
<evidence type="ECO:0000256" key="13">
    <source>
        <dbReference type="ARBA" id="ARBA00041418"/>
    </source>
</evidence>
<evidence type="ECO:0000256" key="18">
    <source>
        <dbReference type="SAM" id="Phobius"/>
    </source>
</evidence>
<dbReference type="PANTHER" id="PTHR30474">
    <property type="entry name" value="CELL CYCLE PROTEIN"/>
    <property type="match status" value="1"/>
</dbReference>
<dbReference type="GO" id="GO:0015648">
    <property type="term" value="F:lipid-linked peptidoglycan transporter activity"/>
    <property type="evidence" value="ECO:0007669"/>
    <property type="project" value="TreeGrafter"/>
</dbReference>
<dbReference type="InterPro" id="IPR001182">
    <property type="entry name" value="FtsW/RodA"/>
</dbReference>
<keyword evidence="19" id="KW-0132">Cell division</keyword>
<evidence type="ECO:0000256" key="4">
    <source>
        <dbReference type="ARBA" id="ARBA00022692"/>
    </source>
</evidence>
<evidence type="ECO:0000256" key="17">
    <source>
        <dbReference type="SAM" id="MobiDB-lite"/>
    </source>
</evidence>
<feature type="transmembrane region" description="Helical" evidence="18">
    <location>
        <begin position="202"/>
        <end position="220"/>
    </location>
</feature>
<evidence type="ECO:0000256" key="8">
    <source>
        <dbReference type="ARBA" id="ARBA00023136"/>
    </source>
</evidence>
<feature type="region of interest" description="Disordered" evidence="17">
    <location>
        <begin position="1"/>
        <end position="25"/>
    </location>
</feature>
<dbReference type="GO" id="GO:0005886">
    <property type="term" value="C:plasma membrane"/>
    <property type="evidence" value="ECO:0007669"/>
    <property type="project" value="TreeGrafter"/>
</dbReference>
<comment type="caution">
    <text evidence="19">The sequence shown here is derived from an EMBL/GenBank/DDBJ whole genome shotgun (WGS) entry which is preliminary data.</text>
</comment>
<evidence type="ECO:0000256" key="14">
    <source>
        <dbReference type="ARBA" id="ARBA00044770"/>
    </source>
</evidence>
<evidence type="ECO:0000256" key="10">
    <source>
        <dbReference type="ARBA" id="ARBA00033270"/>
    </source>
</evidence>
<keyword evidence="4 18" id="KW-0812">Transmembrane</keyword>
<keyword evidence="2" id="KW-0328">Glycosyltransferase</keyword>
<feature type="transmembrane region" description="Helical" evidence="18">
    <location>
        <begin position="355"/>
        <end position="374"/>
    </location>
</feature>
<name>A0A7W8CZ30_9FIRM</name>
<keyword evidence="7 18" id="KW-1133">Transmembrane helix</keyword>
<keyword evidence="3" id="KW-0808">Transferase</keyword>
<feature type="transmembrane region" description="Helical" evidence="18">
    <location>
        <begin position="75"/>
        <end position="97"/>
    </location>
</feature>
<feature type="transmembrane region" description="Helical" evidence="18">
    <location>
        <begin position="386"/>
        <end position="410"/>
    </location>
</feature>
<evidence type="ECO:0000256" key="2">
    <source>
        <dbReference type="ARBA" id="ARBA00022676"/>
    </source>
</evidence>
<comment type="subcellular location">
    <subcellularLocation>
        <location evidence="1">Membrane</location>
        <topology evidence="1">Multi-pass membrane protein</topology>
    </subcellularLocation>
</comment>
<dbReference type="GO" id="GO:0051301">
    <property type="term" value="P:cell division"/>
    <property type="evidence" value="ECO:0007669"/>
    <property type="project" value="UniProtKB-KW"/>
</dbReference>
<feature type="transmembrane region" description="Helical" evidence="18">
    <location>
        <begin position="109"/>
        <end position="130"/>
    </location>
</feature>
<accession>A0A7W8CZ30</accession>
<evidence type="ECO:0000256" key="16">
    <source>
        <dbReference type="ARBA" id="ARBA00049966"/>
    </source>
</evidence>
<keyword evidence="19" id="KW-0131">Cell cycle</keyword>
<evidence type="ECO:0000256" key="11">
    <source>
        <dbReference type="ARBA" id="ARBA00038053"/>
    </source>
</evidence>
<sequence length="430" mass="48264">MSTVVKTKNQTIKRSDKRRKEKAPKKPIWQKLRQVFSLHPKSDPLITLCIILLTLCGTIMIVSTNVGETTTNSNVVLITLIRQTMYLVASFLCMWFANRMFRFKWIARWENAIVLISFVAMLVPLLFTGSGGSYAWIRLPGGVTIQPAEFAKPVLIVICATSLYRAHQNPQMTQKWQILFRKPMICYFLLMVGILLQRDIGTGAIISTIFFACLIIPTYPGMARFQKVLKRIVMISIVAFVILFWVTDLGISILEQTPFSHIATRIANAKNPYNDVYGQGYQPANALYGIASSGFFGKGIGGSMRKYGYLTQADNDYIFAVIMEETGIFGLILLCILYGLLLYRLFFYAFKTQEMAYKVILGGTGTYLFIHFFLNVGGVSGLIPSTGVPLLFISSGGSSLMACFLTMGIAQQCISQIRLKEMTNHAHRSW</sequence>
<keyword evidence="6" id="KW-0573">Peptidoglycan synthesis</keyword>
<evidence type="ECO:0000313" key="20">
    <source>
        <dbReference type="Proteomes" id="UP000521313"/>
    </source>
</evidence>
<keyword evidence="5" id="KW-0133">Cell shape</keyword>
<evidence type="ECO:0000256" key="9">
    <source>
        <dbReference type="ARBA" id="ARBA00032370"/>
    </source>
</evidence>